<dbReference type="Proteomes" id="UP000642144">
    <property type="component" value="Unassembled WGS sequence"/>
</dbReference>
<dbReference type="Pfam" id="PF25989">
    <property type="entry name" value="YknX_C"/>
    <property type="match status" value="1"/>
</dbReference>
<dbReference type="NCBIfam" id="TIGR01730">
    <property type="entry name" value="RND_mfp"/>
    <property type="match status" value="1"/>
</dbReference>
<evidence type="ECO:0000259" key="2">
    <source>
        <dbReference type="Pfam" id="PF25989"/>
    </source>
</evidence>
<name>A0ABW9W621_9BURK</name>
<protein>
    <submittedName>
        <fullName evidence="3">Efflux RND transporter periplasmic adaptor subunit</fullName>
    </submittedName>
</protein>
<accession>A0ABW9W621</accession>
<dbReference type="SUPFAM" id="SSF111369">
    <property type="entry name" value="HlyD-like secretion proteins"/>
    <property type="match status" value="1"/>
</dbReference>
<proteinExistence type="inferred from homology"/>
<gene>
    <name evidence="3" type="ORF">GTP69_24200</name>
</gene>
<reference evidence="3 4" key="1">
    <citation type="submission" date="2019-12" db="EMBL/GenBank/DDBJ databases">
        <title>Novel species isolated from a subtropical stream in China.</title>
        <authorList>
            <person name="Lu H."/>
        </authorList>
    </citation>
    <scope>NUCLEOTIDE SEQUENCE [LARGE SCALE GENOMIC DNA]</scope>
    <source>
        <strain evidence="3 4">CY42W</strain>
    </source>
</reference>
<dbReference type="Gene3D" id="1.10.287.470">
    <property type="entry name" value="Helix hairpin bin"/>
    <property type="match status" value="1"/>
</dbReference>
<evidence type="ECO:0000313" key="4">
    <source>
        <dbReference type="Proteomes" id="UP000642144"/>
    </source>
</evidence>
<feature type="non-terminal residue" evidence="3">
    <location>
        <position position="1"/>
    </location>
</feature>
<comment type="similarity">
    <text evidence="1">Belongs to the membrane fusion protein (MFP) (TC 8.A.1) family.</text>
</comment>
<dbReference type="Gene3D" id="2.40.50.100">
    <property type="match status" value="1"/>
</dbReference>
<feature type="domain" description="YknX-like C-terminal permuted SH3-like" evidence="2">
    <location>
        <begin position="256"/>
        <end position="320"/>
    </location>
</feature>
<evidence type="ECO:0000256" key="1">
    <source>
        <dbReference type="ARBA" id="ARBA00009477"/>
    </source>
</evidence>
<dbReference type="Gene3D" id="2.40.30.170">
    <property type="match status" value="1"/>
</dbReference>
<dbReference type="PANTHER" id="PTHR30469">
    <property type="entry name" value="MULTIDRUG RESISTANCE PROTEIN MDTA"/>
    <property type="match status" value="1"/>
</dbReference>
<dbReference type="PANTHER" id="PTHR30469:SF15">
    <property type="entry name" value="HLYD FAMILY OF SECRETION PROTEINS"/>
    <property type="match status" value="1"/>
</dbReference>
<dbReference type="InterPro" id="IPR006143">
    <property type="entry name" value="RND_pump_MFP"/>
</dbReference>
<dbReference type="Gene3D" id="2.40.420.20">
    <property type="match status" value="1"/>
</dbReference>
<dbReference type="EMBL" id="WWCT01000023">
    <property type="protein sequence ID" value="MYN29507.1"/>
    <property type="molecule type" value="Genomic_DNA"/>
</dbReference>
<dbReference type="InterPro" id="IPR058637">
    <property type="entry name" value="YknX-like_C"/>
</dbReference>
<keyword evidence="4" id="KW-1185">Reference proteome</keyword>
<evidence type="ECO:0000313" key="3">
    <source>
        <dbReference type="EMBL" id="MYN29507.1"/>
    </source>
</evidence>
<organism evidence="3 4">
    <name type="scientific">Duganella levis</name>
    <dbReference type="NCBI Taxonomy" id="2692169"/>
    <lineage>
        <taxon>Bacteria</taxon>
        <taxon>Pseudomonadati</taxon>
        <taxon>Pseudomonadota</taxon>
        <taxon>Betaproteobacteria</taxon>
        <taxon>Burkholderiales</taxon>
        <taxon>Oxalobacteraceae</taxon>
        <taxon>Telluria group</taxon>
        <taxon>Duganella</taxon>
    </lineage>
</organism>
<sequence>ATAAAAADAGGAVLVRTALPSRQDMPLTMPVFGDIVAGKIESQSFPQAGQLTRTAVVAGQAVQRGDLLAVMASDPNALVAYEQAASALEFAQQELRRQKELLALQLSTQSQVDSAAKAAADAQTALAAQTRLNGAHGTAELRAPFDGVVSALLLAQGDRVAAGATVVQLGRTDTLKVLLAIEPMRAGEVQPGMKVTLAAPRDGAPAIAGSVFSVQNMVDPKTQMAGAIVMLPAQAGLPVGAHVQGVIELARSKAWAVPRQAVLVDDQGAYLFQVVQDKARRVAVRKVVEGDRVVGVDGALDAALPVVVLGNYELKDGAELRRSAP</sequence>
<comment type="caution">
    <text evidence="3">The sequence shown here is derived from an EMBL/GenBank/DDBJ whole genome shotgun (WGS) entry which is preliminary data.</text>
</comment>
<dbReference type="RefSeq" id="WP_161057263.1">
    <property type="nucleotide sequence ID" value="NZ_WWCT01000023.1"/>
</dbReference>